<dbReference type="EMBL" id="JAFGIX010000055">
    <property type="protein sequence ID" value="MBN1573762.1"/>
    <property type="molecule type" value="Genomic_DNA"/>
</dbReference>
<accession>A0A9D8KGI6</accession>
<reference evidence="2" key="1">
    <citation type="journal article" date="2021" name="Environ. Microbiol.">
        <title>Genomic characterization of three novel Desulfobacterota classes expand the metabolic and phylogenetic diversity of the phylum.</title>
        <authorList>
            <person name="Murphy C.L."/>
            <person name="Biggerstaff J."/>
            <person name="Eichhorn A."/>
            <person name="Ewing E."/>
            <person name="Shahan R."/>
            <person name="Soriano D."/>
            <person name="Stewart S."/>
            <person name="VanMol K."/>
            <person name="Walker R."/>
            <person name="Walters P."/>
            <person name="Elshahed M.S."/>
            <person name="Youssef N.H."/>
        </authorList>
    </citation>
    <scope>NUCLEOTIDE SEQUENCE</scope>
    <source>
        <strain evidence="2">Zod_Metabat.24</strain>
    </source>
</reference>
<gene>
    <name evidence="2" type="ORF">JW984_11255</name>
</gene>
<dbReference type="AlphaFoldDB" id="A0A9D8KGI6"/>
<sequence>MTEGKMDSDIEKSYVEQNYVISINKEGEWFYNGAEIIHPKVLRIFNDALARDENGVYYLTVEGDYATVVVEDAPFVVKRISPVFDGDDVTGFVGKLSDDTYEPIDLRTVEIDERNVPYCAVKRGEEKRGRLTARFSTIAYYTLASYIDYDEAGDSYFIILKSKRFDIPYFGGD</sequence>
<evidence type="ECO:0000313" key="2">
    <source>
        <dbReference type="EMBL" id="MBN1573762.1"/>
    </source>
</evidence>
<evidence type="ECO:0000259" key="1">
    <source>
        <dbReference type="Pfam" id="PF06938"/>
    </source>
</evidence>
<dbReference type="InterPro" id="IPR048341">
    <property type="entry name" value="DUF1285_N"/>
</dbReference>
<comment type="caution">
    <text evidence="2">The sequence shown here is derived from an EMBL/GenBank/DDBJ whole genome shotgun (WGS) entry which is preliminary data.</text>
</comment>
<dbReference type="Gene3D" id="3.10.540.10">
    <property type="entry name" value="duf1285 like domain"/>
    <property type="match status" value="1"/>
</dbReference>
<organism evidence="2 3">
    <name type="scientific">Candidatus Zymogenus saltonus</name>
    <dbReference type="NCBI Taxonomy" id="2844893"/>
    <lineage>
        <taxon>Bacteria</taxon>
        <taxon>Deltaproteobacteria</taxon>
        <taxon>Candidatus Zymogenia</taxon>
        <taxon>Candidatus Zymogeniales</taxon>
        <taxon>Candidatus Zymogenaceae</taxon>
        <taxon>Candidatus Zymogenus</taxon>
    </lineage>
</organism>
<evidence type="ECO:0000313" key="3">
    <source>
        <dbReference type="Proteomes" id="UP000809273"/>
    </source>
</evidence>
<name>A0A9D8KGI6_9DELT</name>
<reference evidence="2" key="2">
    <citation type="submission" date="2021-01" db="EMBL/GenBank/DDBJ databases">
        <authorList>
            <person name="Hahn C.R."/>
            <person name="Youssef N.H."/>
            <person name="Elshahed M."/>
        </authorList>
    </citation>
    <scope>NUCLEOTIDE SEQUENCE</scope>
    <source>
        <strain evidence="2">Zod_Metabat.24</strain>
    </source>
</reference>
<dbReference type="Pfam" id="PF06938">
    <property type="entry name" value="DUF1285_N"/>
    <property type="match status" value="1"/>
</dbReference>
<dbReference type="Proteomes" id="UP000809273">
    <property type="component" value="Unassembled WGS sequence"/>
</dbReference>
<proteinExistence type="predicted"/>
<protein>
    <submittedName>
        <fullName evidence="2">DUF1285 domain-containing protein</fullName>
    </submittedName>
</protein>
<feature type="domain" description="DUF1285" evidence="1">
    <location>
        <begin position="18"/>
        <end position="73"/>
    </location>
</feature>